<evidence type="ECO:0008006" key="3">
    <source>
        <dbReference type="Google" id="ProtNLM"/>
    </source>
</evidence>
<name>A0ABW0MQF3_9BURK</name>
<evidence type="ECO:0000313" key="1">
    <source>
        <dbReference type="EMBL" id="MFC5480464.1"/>
    </source>
</evidence>
<keyword evidence="2" id="KW-1185">Reference proteome</keyword>
<protein>
    <recommendedName>
        <fullName evidence="3">HDOD domain-containing protein</fullName>
    </recommendedName>
</protein>
<evidence type="ECO:0000313" key="2">
    <source>
        <dbReference type="Proteomes" id="UP001596101"/>
    </source>
</evidence>
<comment type="caution">
    <text evidence="1">The sequence shown here is derived from an EMBL/GenBank/DDBJ whole genome shotgun (WGS) entry which is preliminary data.</text>
</comment>
<dbReference type="RefSeq" id="WP_379759829.1">
    <property type="nucleotide sequence ID" value="NZ_JBHSMR010000013.1"/>
</dbReference>
<organism evidence="1 2">
    <name type="scientific">Massilia suwonensis</name>
    <dbReference type="NCBI Taxonomy" id="648895"/>
    <lineage>
        <taxon>Bacteria</taxon>
        <taxon>Pseudomonadati</taxon>
        <taxon>Pseudomonadota</taxon>
        <taxon>Betaproteobacteria</taxon>
        <taxon>Burkholderiales</taxon>
        <taxon>Oxalobacteraceae</taxon>
        <taxon>Telluria group</taxon>
        <taxon>Massilia</taxon>
    </lineage>
</organism>
<sequence>MHRFLCSPVQHGSFDFFSNVVVLDKYEEKSKTHLEAALKLNGKTNLEAYQCYSRARSLIMHEAVHFLDVTTTRWGVEYVFRKLRLVEAIQAKCELEDRAKVFMLNTLEIESHTDLLVREIQVGPNDCTKLSHYIKYDKKYGAVLMMAYFYGDSIAYHVPVTMLSVLEANATANEYLQRIYDLKQVSHDEYHDVELKVLRRDFDEAMDKEGLEYSVLIKLCILHFPQLSFQELLEFVSAMARFTLDAGDMLLAALANHVEQSIQSQYGPSIDMELRRGMSRAVIFVKTILLMYGWLQLSLPQNQTRYIDELKRNPSSAINLFLEEALGIDVRLLAMEWTYAASVKMLNEFSTLSDSNIISRSGLINRQVLSAMSPAQAGLQNLMLPDFLLSDDSVLKQINRIDLDVLSDFDKNLKLYSQLDEAYRMQEKMRFHLDPHFALVEVARMHRFS</sequence>
<gene>
    <name evidence="1" type="ORF">ACFPQ5_19865</name>
</gene>
<proteinExistence type="predicted"/>
<reference evidence="2" key="1">
    <citation type="journal article" date="2019" name="Int. J. Syst. Evol. Microbiol.">
        <title>The Global Catalogue of Microorganisms (GCM) 10K type strain sequencing project: providing services to taxonomists for standard genome sequencing and annotation.</title>
        <authorList>
            <consortium name="The Broad Institute Genomics Platform"/>
            <consortium name="The Broad Institute Genome Sequencing Center for Infectious Disease"/>
            <person name="Wu L."/>
            <person name="Ma J."/>
        </authorList>
    </citation>
    <scope>NUCLEOTIDE SEQUENCE [LARGE SCALE GENOMIC DNA]</scope>
    <source>
        <strain evidence="2">CCUG 43111</strain>
    </source>
</reference>
<dbReference type="Proteomes" id="UP001596101">
    <property type="component" value="Unassembled WGS sequence"/>
</dbReference>
<dbReference type="EMBL" id="JBHSMR010000013">
    <property type="protein sequence ID" value="MFC5480464.1"/>
    <property type="molecule type" value="Genomic_DNA"/>
</dbReference>
<accession>A0ABW0MQF3</accession>